<dbReference type="RefSeq" id="WP_239317119.1">
    <property type="nucleotide sequence ID" value="NZ_BOOH01000045.1"/>
</dbReference>
<feature type="transmembrane region" description="Helical" evidence="6">
    <location>
        <begin position="183"/>
        <end position="201"/>
    </location>
</feature>
<feature type="transmembrane region" description="Helical" evidence="6">
    <location>
        <begin position="158"/>
        <end position="176"/>
    </location>
</feature>
<name>A0A8J3RNJ3_9ACTN</name>
<feature type="transmembrane region" description="Helical" evidence="6">
    <location>
        <begin position="207"/>
        <end position="225"/>
    </location>
</feature>
<feature type="transmembrane region" description="Helical" evidence="6">
    <location>
        <begin position="575"/>
        <end position="596"/>
    </location>
</feature>
<feature type="transmembrane region" description="Helical" evidence="6">
    <location>
        <begin position="509"/>
        <end position="527"/>
    </location>
</feature>
<dbReference type="Proteomes" id="UP000616724">
    <property type="component" value="Unassembled WGS sequence"/>
</dbReference>
<evidence type="ECO:0000313" key="8">
    <source>
        <dbReference type="Proteomes" id="UP000616724"/>
    </source>
</evidence>
<proteinExistence type="predicted"/>
<feature type="transmembrane region" description="Helical" evidence="6">
    <location>
        <begin position="616"/>
        <end position="638"/>
    </location>
</feature>
<reference evidence="7 8" key="1">
    <citation type="submission" date="2021-01" db="EMBL/GenBank/DDBJ databases">
        <title>Whole genome shotgun sequence of Planobispora longispora NBRC 13918.</title>
        <authorList>
            <person name="Komaki H."/>
            <person name="Tamura T."/>
        </authorList>
    </citation>
    <scope>NUCLEOTIDE SEQUENCE [LARGE SCALE GENOMIC DNA]</scope>
    <source>
        <strain evidence="7 8">NBRC 13918</strain>
    </source>
</reference>
<sequence length="807" mass="85793">MKDIKERDDTAVARGAPPPGGETAVLVVEPLLPQRLRRPSDALRFLATLLGLTAVILLALVARKTLNGLEADVADGTRRVPFLVSGLVGGLGGVAMLAVPAAYAVERVLHRDGLRVAEGLFAAIAGMVLSFALGEWILGPGPEDLRLLLTGGRSGVEPLNALLTSVIAYVTAMRISRRPTWRAALWTAVAINSVALFAGLAATIPGIAVSIIVGLAVGYATLYGLGSPNTRPPGSTIVAAVRKLGFHPVKAHRMEDDPQDSRRYAIGLKDGTRLDVTVLDRDRQVAGLLYRLWRRIRLNSETRRKAIRSLRAELEREALMAYASQAAGVGSPRLVGTGEIGSEAAILIYEHVPTRALADIPDEEIGDDLLAQIWEQVMLLQVQRLAHRRLTGDSIHVDDEGRVVLMDARSGEIAAGDLLLSLDVAQLVTYLSLRVGAERSVRAAAAVTGPNTLATALPLLQRIALTRETRAALKKNKGLLTAIREQIVGLEPKVEVGEVRLERFRPRTLVTIIASAFAAYLVLSYLTQINLTVVTSANWGWTGIAFVAAMLSYVAAALMLMGFVPEKLPLGRTVLVQFAGSFVKLVAPAAVSGVAINTRYLQKRGIPPGPAMASVGASQVTGLAFHIGLLLLFAYITGSSTAASFTPSRTLVFVLLAVALLLVVLLGIPRLRRMVTSRLRSLFSGVLPRLLDVLQSPRKIAEGFTGTLLLTVFFIACLDACVRAFGGSLNLAAVAVVFLAGNAIGSAVPTPGGLGAVEVALSAGLTLAGLDPDVATPAVLLFRLLTFWFPVLPGWASFTYLQRNEAL</sequence>
<accession>A0A8J3RNJ3</accession>
<dbReference type="InterPro" id="IPR022791">
    <property type="entry name" value="L-PG_synthase/AglD"/>
</dbReference>
<organism evidence="7 8">
    <name type="scientific">Planobispora longispora</name>
    <dbReference type="NCBI Taxonomy" id="28887"/>
    <lineage>
        <taxon>Bacteria</taxon>
        <taxon>Bacillati</taxon>
        <taxon>Actinomycetota</taxon>
        <taxon>Actinomycetes</taxon>
        <taxon>Streptosporangiales</taxon>
        <taxon>Streptosporangiaceae</taxon>
        <taxon>Planobispora</taxon>
    </lineage>
</organism>
<keyword evidence="8" id="KW-1185">Reference proteome</keyword>
<evidence type="ECO:0000256" key="5">
    <source>
        <dbReference type="ARBA" id="ARBA00023136"/>
    </source>
</evidence>
<dbReference type="EMBL" id="BOOH01000045">
    <property type="protein sequence ID" value="GIH78937.1"/>
    <property type="molecule type" value="Genomic_DNA"/>
</dbReference>
<dbReference type="SUPFAM" id="SSF56112">
    <property type="entry name" value="Protein kinase-like (PK-like)"/>
    <property type="match status" value="1"/>
</dbReference>
<comment type="caution">
    <text evidence="7">The sequence shown here is derived from an EMBL/GenBank/DDBJ whole genome shotgun (WGS) entry which is preliminary data.</text>
</comment>
<feature type="transmembrane region" description="Helical" evidence="6">
    <location>
        <begin position="117"/>
        <end position="138"/>
    </location>
</feature>
<keyword evidence="3 6" id="KW-0812">Transmembrane</keyword>
<dbReference type="AlphaFoldDB" id="A0A8J3RNJ3"/>
<keyword evidence="2" id="KW-1003">Cell membrane</keyword>
<feature type="transmembrane region" description="Helical" evidence="6">
    <location>
        <begin position="700"/>
        <end position="722"/>
    </location>
</feature>
<feature type="transmembrane region" description="Helical" evidence="6">
    <location>
        <begin position="650"/>
        <end position="668"/>
    </location>
</feature>
<evidence type="ECO:0000256" key="2">
    <source>
        <dbReference type="ARBA" id="ARBA00022475"/>
    </source>
</evidence>
<feature type="transmembrane region" description="Helical" evidence="6">
    <location>
        <begin position="729"/>
        <end position="748"/>
    </location>
</feature>
<evidence type="ECO:0000256" key="6">
    <source>
        <dbReference type="SAM" id="Phobius"/>
    </source>
</evidence>
<feature type="transmembrane region" description="Helical" evidence="6">
    <location>
        <begin position="82"/>
        <end position="105"/>
    </location>
</feature>
<dbReference type="Pfam" id="PF03706">
    <property type="entry name" value="LPG_synthase_TM"/>
    <property type="match status" value="1"/>
</dbReference>
<evidence type="ECO:0000256" key="3">
    <source>
        <dbReference type="ARBA" id="ARBA00022692"/>
    </source>
</evidence>
<dbReference type="GO" id="GO:0005886">
    <property type="term" value="C:plasma membrane"/>
    <property type="evidence" value="ECO:0007669"/>
    <property type="project" value="UniProtKB-SubCell"/>
</dbReference>
<protein>
    <recommendedName>
        <fullName evidence="9">Integral membrane protein</fullName>
    </recommendedName>
</protein>
<feature type="transmembrane region" description="Helical" evidence="6">
    <location>
        <begin position="42"/>
        <end position="62"/>
    </location>
</feature>
<comment type="subcellular location">
    <subcellularLocation>
        <location evidence="1">Cell membrane</location>
        <topology evidence="1">Multi-pass membrane protein</topology>
    </subcellularLocation>
</comment>
<evidence type="ECO:0000256" key="4">
    <source>
        <dbReference type="ARBA" id="ARBA00022989"/>
    </source>
</evidence>
<keyword evidence="5 6" id="KW-0472">Membrane</keyword>
<feature type="transmembrane region" description="Helical" evidence="6">
    <location>
        <begin position="780"/>
        <end position="801"/>
    </location>
</feature>
<gene>
    <name evidence="7" type="ORF">Plo01_53660</name>
</gene>
<evidence type="ECO:0008006" key="9">
    <source>
        <dbReference type="Google" id="ProtNLM"/>
    </source>
</evidence>
<feature type="transmembrane region" description="Helical" evidence="6">
    <location>
        <begin position="539"/>
        <end position="563"/>
    </location>
</feature>
<dbReference type="PANTHER" id="PTHR39087:SF2">
    <property type="entry name" value="UPF0104 MEMBRANE PROTEIN MJ1595"/>
    <property type="match status" value="1"/>
</dbReference>
<evidence type="ECO:0000313" key="7">
    <source>
        <dbReference type="EMBL" id="GIH78937.1"/>
    </source>
</evidence>
<dbReference type="InterPro" id="IPR011009">
    <property type="entry name" value="Kinase-like_dom_sf"/>
</dbReference>
<dbReference type="NCBIfam" id="TIGR00374">
    <property type="entry name" value="flippase-like domain"/>
    <property type="match status" value="1"/>
</dbReference>
<evidence type="ECO:0000256" key="1">
    <source>
        <dbReference type="ARBA" id="ARBA00004651"/>
    </source>
</evidence>
<keyword evidence="4 6" id="KW-1133">Transmembrane helix</keyword>
<dbReference type="PANTHER" id="PTHR39087">
    <property type="entry name" value="UPF0104 MEMBRANE PROTEIN MJ1595"/>
    <property type="match status" value="1"/>
</dbReference>